<proteinExistence type="predicted"/>
<evidence type="ECO:0000313" key="2">
    <source>
        <dbReference type="Proteomes" id="UP000827872"/>
    </source>
</evidence>
<evidence type="ECO:0000313" key="1">
    <source>
        <dbReference type="EMBL" id="KAH7989628.1"/>
    </source>
</evidence>
<dbReference type="EMBL" id="CM037627">
    <property type="protein sequence ID" value="KAH7989628.1"/>
    <property type="molecule type" value="Genomic_DNA"/>
</dbReference>
<comment type="caution">
    <text evidence="1">The sequence shown here is derived from an EMBL/GenBank/DDBJ whole genome shotgun (WGS) entry which is preliminary data.</text>
</comment>
<name>A0ACB8EB83_9SAUR</name>
<protein>
    <submittedName>
        <fullName evidence="1">Uncharacterized protein</fullName>
    </submittedName>
</protein>
<sequence>MGVAFQECPTNKRFSSSVQISKAICPLHFQFQQDIRKATEKKHVASALTVPGTPSDVGPAVEFYTEYKEAEDGDGVGQGGSIKTQALNEEVAEGAGSNAPN</sequence>
<keyword evidence="2" id="KW-1185">Reference proteome</keyword>
<gene>
    <name evidence="1" type="ORF">K3G42_011789</name>
</gene>
<reference evidence="1" key="1">
    <citation type="submission" date="2021-08" db="EMBL/GenBank/DDBJ databases">
        <title>The first chromosome-level gecko genome reveals the dynamic sex chromosomes of Neotropical dwarf geckos (Sphaerodactylidae: Sphaerodactylus).</title>
        <authorList>
            <person name="Pinto B.J."/>
            <person name="Keating S.E."/>
            <person name="Gamble T."/>
        </authorList>
    </citation>
    <scope>NUCLEOTIDE SEQUENCE</scope>
    <source>
        <strain evidence="1">TG3544</strain>
    </source>
</reference>
<dbReference type="Proteomes" id="UP000827872">
    <property type="component" value="Linkage Group LG14"/>
</dbReference>
<organism evidence="1 2">
    <name type="scientific">Sphaerodactylus townsendi</name>
    <dbReference type="NCBI Taxonomy" id="933632"/>
    <lineage>
        <taxon>Eukaryota</taxon>
        <taxon>Metazoa</taxon>
        <taxon>Chordata</taxon>
        <taxon>Craniata</taxon>
        <taxon>Vertebrata</taxon>
        <taxon>Euteleostomi</taxon>
        <taxon>Lepidosauria</taxon>
        <taxon>Squamata</taxon>
        <taxon>Bifurcata</taxon>
        <taxon>Gekkota</taxon>
        <taxon>Sphaerodactylidae</taxon>
        <taxon>Sphaerodactylus</taxon>
    </lineage>
</organism>
<accession>A0ACB8EB83</accession>